<evidence type="ECO:0008006" key="4">
    <source>
        <dbReference type="Google" id="ProtNLM"/>
    </source>
</evidence>
<keyword evidence="1" id="KW-0560">Oxidoreductase</keyword>
<name>A0ABQ8HFS0_9ROSI</name>
<evidence type="ECO:0000256" key="1">
    <source>
        <dbReference type="RuleBase" id="RU000461"/>
    </source>
</evidence>
<dbReference type="SUPFAM" id="SSF48264">
    <property type="entry name" value="Cytochrome P450"/>
    <property type="match status" value="1"/>
</dbReference>
<dbReference type="InterPro" id="IPR001128">
    <property type="entry name" value="Cyt_P450"/>
</dbReference>
<comment type="similarity">
    <text evidence="1">Belongs to the cytochrome P450 family.</text>
</comment>
<dbReference type="InterPro" id="IPR017972">
    <property type="entry name" value="Cyt_P450_CS"/>
</dbReference>
<dbReference type="PROSITE" id="PS00086">
    <property type="entry name" value="CYTOCHROME_P450"/>
    <property type="match status" value="1"/>
</dbReference>
<dbReference type="PANTHER" id="PTHR47951:SF8">
    <property type="entry name" value="CYTOCHROME P450 93A2-LIKE"/>
    <property type="match status" value="1"/>
</dbReference>
<evidence type="ECO:0000313" key="3">
    <source>
        <dbReference type="Proteomes" id="UP000827721"/>
    </source>
</evidence>
<dbReference type="CDD" id="cd11073">
    <property type="entry name" value="CYP76-like"/>
    <property type="match status" value="1"/>
</dbReference>
<dbReference type="Pfam" id="PF00067">
    <property type="entry name" value="p450"/>
    <property type="match status" value="1"/>
</dbReference>
<protein>
    <recommendedName>
        <fullName evidence="4">Cytochrome P450</fullName>
    </recommendedName>
</protein>
<dbReference type="PANTHER" id="PTHR47951">
    <property type="entry name" value="OS08G0547900 PROTEIN"/>
    <property type="match status" value="1"/>
</dbReference>
<keyword evidence="1" id="KW-0408">Iron</keyword>
<keyword evidence="1" id="KW-0349">Heme</keyword>
<sequence>MMSSLSELARLISVYWWSWWCDVLLEIPNTRLIPILLPTTLVLAISFYAWSIKKPFSSVPPLPPGPPGLPLLGNLPFLPPDLHRYFAKLSEIYGPIMKLQLGRKVCIVITSSSLEKQVIKDHDDIFANRDPTIAAVVSTYGGNDIAWSSNGPEWRKMRKIFIQELMSKTSLDACHALRRQEIREMVKDLYAKVGSPINIGDQMFLTLLNMIMSMSWGGSLHKEDKSRVGIQFRQMVGEYIELWGAPNISDFFPLLARFDLQGVESKMKKLSLWFDKFFESLIDNRMKDHQDGGENKKEEKGSKDFLETLLELTQQGDDKSSLSMNQVKAILLDLFLAGTHTSSTTIEWVMAELLQHPETILRKACKELEEVVGIDNIVEEFHIPKLHYLNSILKETFRLHPPGPLLLARSPCTTQTVSKYTIPKGSRVLFNVWAMHRDPEAWESPLEFQPERFLRDDDGKYEYKGNNFNLLPFGSGRRICAGIPMAEKMILHVLATLLHSFEWKLPEGSKVDLSEKFGFTMTKQEPLIVIPAAKLSFPKRYY</sequence>
<reference evidence="2 3" key="1">
    <citation type="submission" date="2021-02" db="EMBL/GenBank/DDBJ databases">
        <title>Plant Genome Project.</title>
        <authorList>
            <person name="Zhang R.-G."/>
        </authorList>
    </citation>
    <scope>NUCLEOTIDE SEQUENCE [LARGE SCALE GENOMIC DNA]</scope>
    <source>
        <tissue evidence="2">Leaves</tissue>
    </source>
</reference>
<keyword evidence="3" id="KW-1185">Reference proteome</keyword>
<dbReference type="InterPro" id="IPR002401">
    <property type="entry name" value="Cyt_P450_E_grp-I"/>
</dbReference>
<keyword evidence="1" id="KW-0503">Monooxygenase</keyword>
<dbReference type="EMBL" id="JAFEMO010000011">
    <property type="protein sequence ID" value="KAH7557471.1"/>
    <property type="molecule type" value="Genomic_DNA"/>
</dbReference>
<keyword evidence="1" id="KW-0479">Metal-binding</keyword>
<dbReference type="PRINTS" id="PR00463">
    <property type="entry name" value="EP450I"/>
</dbReference>
<dbReference type="PRINTS" id="PR00385">
    <property type="entry name" value="P450"/>
</dbReference>
<organism evidence="2 3">
    <name type="scientific">Xanthoceras sorbifolium</name>
    <dbReference type="NCBI Taxonomy" id="99658"/>
    <lineage>
        <taxon>Eukaryota</taxon>
        <taxon>Viridiplantae</taxon>
        <taxon>Streptophyta</taxon>
        <taxon>Embryophyta</taxon>
        <taxon>Tracheophyta</taxon>
        <taxon>Spermatophyta</taxon>
        <taxon>Magnoliopsida</taxon>
        <taxon>eudicotyledons</taxon>
        <taxon>Gunneridae</taxon>
        <taxon>Pentapetalae</taxon>
        <taxon>rosids</taxon>
        <taxon>malvids</taxon>
        <taxon>Sapindales</taxon>
        <taxon>Sapindaceae</taxon>
        <taxon>Xanthoceroideae</taxon>
        <taxon>Xanthoceras</taxon>
    </lineage>
</organism>
<gene>
    <name evidence="2" type="ORF">JRO89_XS11G0161200</name>
</gene>
<proteinExistence type="inferred from homology"/>
<dbReference type="Proteomes" id="UP000827721">
    <property type="component" value="Unassembled WGS sequence"/>
</dbReference>
<comment type="caution">
    <text evidence="2">The sequence shown here is derived from an EMBL/GenBank/DDBJ whole genome shotgun (WGS) entry which is preliminary data.</text>
</comment>
<dbReference type="InterPro" id="IPR036396">
    <property type="entry name" value="Cyt_P450_sf"/>
</dbReference>
<dbReference type="Gene3D" id="1.10.630.10">
    <property type="entry name" value="Cytochrome P450"/>
    <property type="match status" value="1"/>
</dbReference>
<accession>A0ABQ8HFS0</accession>
<evidence type="ECO:0000313" key="2">
    <source>
        <dbReference type="EMBL" id="KAH7557471.1"/>
    </source>
</evidence>